<feature type="transmembrane region" description="Helical" evidence="1">
    <location>
        <begin position="20"/>
        <end position="41"/>
    </location>
</feature>
<dbReference type="EMBL" id="QEKI01000023">
    <property type="protein sequence ID" value="PVY37134.1"/>
    <property type="molecule type" value="Genomic_DNA"/>
</dbReference>
<protein>
    <submittedName>
        <fullName evidence="2">Uncharacterized protein</fullName>
    </submittedName>
</protein>
<sequence>MKEVLPQVKLLPYRYKRYGLWVLIIGIPVMALLSMALLSVGLIADRQNFFTEWSYPMVYYPIVIGLALLNFSEEKEEDEMVQHLRYQAFMTGVYYLIVGILMLPLFTNVIRLLEGKAMGMPDVGGMLGALSLLLFYTYIYFRIRLHQIRKALEADEE</sequence>
<dbReference type="Proteomes" id="UP000245466">
    <property type="component" value="Unassembled WGS sequence"/>
</dbReference>
<keyword evidence="1" id="KW-0812">Transmembrane</keyword>
<evidence type="ECO:0000313" key="3">
    <source>
        <dbReference type="Proteomes" id="UP000245466"/>
    </source>
</evidence>
<organism evidence="2 3">
    <name type="scientific">Pontibacter virosus</name>
    <dbReference type="NCBI Taxonomy" id="1765052"/>
    <lineage>
        <taxon>Bacteria</taxon>
        <taxon>Pseudomonadati</taxon>
        <taxon>Bacteroidota</taxon>
        <taxon>Cytophagia</taxon>
        <taxon>Cytophagales</taxon>
        <taxon>Hymenobacteraceae</taxon>
        <taxon>Pontibacter</taxon>
    </lineage>
</organism>
<dbReference type="AlphaFoldDB" id="A0A2U1AL38"/>
<gene>
    <name evidence="2" type="ORF">C8E01_1238</name>
</gene>
<dbReference type="OrthoDB" id="824573at2"/>
<reference evidence="2 3" key="1">
    <citation type="submission" date="2018-04" db="EMBL/GenBank/DDBJ databases">
        <title>Genomic Encyclopedia of Type Strains, Phase IV (KMG-IV): sequencing the most valuable type-strain genomes for metagenomic binning, comparative biology and taxonomic classification.</title>
        <authorList>
            <person name="Goeker M."/>
        </authorList>
    </citation>
    <scope>NUCLEOTIDE SEQUENCE [LARGE SCALE GENOMIC DNA]</scope>
    <source>
        <strain evidence="2 3">DSM 100231</strain>
    </source>
</reference>
<dbReference type="RefSeq" id="WP_116545357.1">
    <property type="nucleotide sequence ID" value="NZ_QEKI01000023.1"/>
</dbReference>
<feature type="transmembrane region" description="Helical" evidence="1">
    <location>
        <begin position="53"/>
        <end position="71"/>
    </location>
</feature>
<evidence type="ECO:0000313" key="2">
    <source>
        <dbReference type="EMBL" id="PVY37134.1"/>
    </source>
</evidence>
<name>A0A2U1AL38_9BACT</name>
<proteinExistence type="predicted"/>
<keyword evidence="1" id="KW-0472">Membrane</keyword>
<keyword evidence="1" id="KW-1133">Transmembrane helix</keyword>
<feature type="transmembrane region" description="Helical" evidence="1">
    <location>
        <begin position="123"/>
        <end position="141"/>
    </location>
</feature>
<evidence type="ECO:0000256" key="1">
    <source>
        <dbReference type="SAM" id="Phobius"/>
    </source>
</evidence>
<comment type="caution">
    <text evidence="2">The sequence shown here is derived from an EMBL/GenBank/DDBJ whole genome shotgun (WGS) entry which is preliminary data.</text>
</comment>
<feature type="transmembrane region" description="Helical" evidence="1">
    <location>
        <begin position="92"/>
        <end position="111"/>
    </location>
</feature>
<keyword evidence="3" id="KW-1185">Reference proteome</keyword>
<accession>A0A2U1AL38</accession>